<dbReference type="Pfam" id="PF14244">
    <property type="entry name" value="Retrotran_gag_3"/>
    <property type="match status" value="1"/>
</dbReference>
<evidence type="ECO:0000313" key="2">
    <source>
        <dbReference type="EMBL" id="KAF5477192.1"/>
    </source>
</evidence>
<comment type="caution">
    <text evidence="2">The sequence shown here is derived from an EMBL/GenBank/DDBJ whole genome shotgun (WGS) entry which is preliminary data.</text>
</comment>
<reference evidence="2" key="1">
    <citation type="submission" date="2015-10" db="EMBL/GenBank/DDBJ databases">
        <authorList>
            <person name="Martinez-Garcia P.J."/>
            <person name="Crepeau M.W."/>
            <person name="Puiu D."/>
            <person name="Gonzalez-Ibeas D."/>
            <person name="Whalen J."/>
            <person name="Stevens K."/>
            <person name="Paul R."/>
            <person name="Butterfield T."/>
            <person name="Britton M."/>
            <person name="Reagan R."/>
            <person name="Chakraborty S."/>
            <person name="Walawage S.L."/>
            <person name="Vasquez-Gross H.A."/>
            <person name="Cardeno C."/>
            <person name="Famula R."/>
            <person name="Pratt K."/>
            <person name="Kuruganti S."/>
            <person name="Aradhya M.K."/>
            <person name="Leslie C.A."/>
            <person name="Dandekar A.M."/>
            <person name="Salzberg S.L."/>
            <person name="Wegrzyn J.L."/>
            <person name="Langley C.H."/>
            <person name="Neale D.B."/>
        </authorList>
    </citation>
    <scope>NUCLEOTIDE SEQUENCE</scope>
    <source>
        <tissue evidence="2">Leaves</tissue>
    </source>
</reference>
<dbReference type="AlphaFoldDB" id="A0A833Y773"/>
<dbReference type="EMBL" id="LIHL02000002">
    <property type="protein sequence ID" value="KAF5477192.1"/>
    <property type="molecule type" value="Genomic_DNA"/>
</dbReference>
<name>A0A833Y773_JUGRE</name>
<gene>
    <name evidence="2" type="ORF">F2P56_003859</name>
</gene>
<dbReference type="PANTHER" id="PTHR37610">
    <property type="entry name" value="CCHC-TYPE DOMAIN-CONTAINING PROTEIN"/>
    <property type="match status" value="1"/>
</dbReference>
<evidence type="ECO:0000259" key="1">
    <source>
        <dbReference type="Pfam" id="PF14244"/>
    </source>
</evidence>
<accession>A0A833Y773</accession>
<evidence type="ECO:0000313" key="3">
    <source>
        <dbReference type="Proteomes" id="UP000619265"/>
    </source>
</evidence>
<protein>
    <recommendedName>
        <fullName evidence="1">Retrotransposon Copia-like N-terminal domain-containing protein</fullName>
    </recommendedName>
</protein>
<dbReference type="PANTHER" id="PTHR37610:SF81">
    <property type="entry name" value="RETROTRANSPOSON COPIA-LIKE N-TERMINAL DOMAIN-CONTAINING PROTEIN"/>
    <property type="match status" value="1"/>
</dbReference>
<feature type="domain" description="Retrotransposon Copia-like N-terminal" evidence="1">
    <location>
        <begin position="25"/>
        <end position="72"/>
    </location>
</feature>
<reference evidence="2" key="2">
    <citation type="submission" date="2020-03" db="EMBL/GenBank/DDBJ databases">
        <title>Walnut 2.0.</title>
        <authorList>
            <person name="Marrano A."/>
            <person name="Britton M."/>
            <person name="Zimin A.V."/>
            <person name="Zaini P.A."/>
            <person name="Workman R."/>
            <person name="Puiu D."/>
            <person name="Bianco L."/>
            <person name="Allen B.J."/>
            <person name="Troggio M."/>
            <person name="Leslie C.A."/>
            <person name="Timp W."/>
            <person name="Dendekar A."/>
            <person name="Salzberg S.L."/>
            <person name="Neale D.B."/>
        </authorList>
    </citation>
    <scope>NUCLEOTIDE SEQUENCE</scope>
    <source>
        <tissue evidence="2">Leaves</tissue>
    </source>
</reference>
<proteinExistence type="predicted"/>
<dbReference type="Proteomes" id="UP000619265">
    <property type="component" value="Unassembled WGS sequence"/>
</dbReference>
<sequence>MASESSIDSVTTNPSDISSSPYYLHPSDNLGALLISEIFTGDNYVAWRRSITIALFVKNKVAFIDGSIRPPNISESVLHTAWSRANNLVLSWLINSISKDIRNSLLYVNSSLDLWNELNTRYLRSDGPRVFHLEKSLSCINQGSSSITEYFSAFKTL</sequence>
<organism evidence="2 3">
    <name type="scientific">Juglans regia</name>
    <name type="common">English walnut</name>
    <dbReference type="NCBI Taxonomy" id="51240"/>
    <lineage>
        <taxon>Eukaryota</taxon>
        <taxon>Viridiplantae</taxon>
        <taxon>Streptophyta</taxon>
        <taxon>Embryophyta</taxon>
        <taxon>Tracheophyta</taxon>
        <taxon>Spermatophyta</taxon>
        <taxon>Magnoliopsida</taxon>
        <taxon>eudicotyledons</taxon>
        <taxon>Gunneridae</taxon>
        <taxon>Pentapetalae</taxon>
        <taxon>rosids</taxon>
        <taxon>fabids</taxon>
        <taxon>Fagales</taxon>
        <taxon>Juglandaceae</taxon>
        <taxon>Juglans</taxon>
    </lineage>
</organism>
<dbReference type="InterPro" id="IPR029472">
    <property type="entry name" value="Copia-like_N"/>
</dbReference>
<dbReference type="Gramene" id="Jr02_07260_p1">
    <property type="protein sequence ID" value="cds.Jr02_07260_p1"/>
    <property type="gene ID" value="Jr02_07260"/>
</dbReference>